<dbReference type="Pfam" id="PF13458">
    <property type="entry name" value="Peripla_BP_6"/>
    <property type="match status" value="1"/>
</dbReference>
<dbReference type="PROSITE" id="PS51257">
    <property type="entry name" value="PROKAR_LIPOPROTEIN"/>
    <property type="match status" value="1"/>
</dbReference>
<evidence type="ECO:0000313" key="4">
    <source>
        <dbReference type="EMBL" id="WQB70173.1"/>
    </source>
</evidence>
<dbReference type="Gene3D" id="3.40.50.2300">
    <property type="match status" value="2"/>
</dbReference>
<organism evidence="4 5">
    <name type="scientific">Microbacterium invictum</name>
    <dbReference type="NCBI Taxonomy" id="515415"/>
    <lineage>
        <taxon>Bacteria</taxon>
        <taxon>Bacillati</taxon>
        <taxon>Actinomycetota</taxon>
        <taxon>Actinomycetes</taxon>
        <taxon>Micrococcales</taxon>
        <taxon>Microbacteriaceae</taxon>
        <taxon>Microbacterium</taxon>
    </lineage>
</organism>
<comment type="similarity">
    <text evidence="1">Belongs to the leucine-binding protein family.</text>
</comment>
<sequence>MSEFHTKTWGRRARVTTVVAGIGILALVATGCARGANTGGGDASGDAVAASPGITDDSITLGITTPLSGPTAGPGTCTVAGIEAYFGAANAAGGIEFGDGNTRTVEIEALDDAYDPQQAAANFEQLKDSVFAMTSGLGTPTNRAWREAAIDDEVPQVLIMTGDPLFSNTQESPWQLGFVPIYQNEGAAFGELLAASGEDHKVAILAQNDDYGEGYVEGFKEAIEGADNVEIVEELTYEATDTSVDAQLTELAASGADVFFNAMSITPLVISSLQKAQELGWLPSWFLPSNTSSPTAILEPGGATAFPGVYSVSFAKAPASPAFAEDEDVQDFLTNLAEYADYPDMPAFPHCMWSYMIGGTLEQVFAEMTEPTRENFMEALRTVSDYQAPLMLEGTAVDTTEDGQPAVSSVVVQKYNGRGYDTVEAFE</sequence>
<dbReference type="PANTHER" id="PTHR47235:SF1">
    <property type="entry name" value="BLR6548 PROTEIN"/>
    <property type="match status" value="1"/>
</dbReference>
<dbReference type="PANTHER" id="PTHR47235">
    <property type="entry name" value="BLR6548 PROTEIN"/>
    <property type="match status" value="1"/>
</dbReference>
<feature type="domain" description="Leucine-binding protein" evidence="3">
    <location>
        <begin position="58"/>
        <end position="413"/>
    </location>
</feature>
<dbReference type="CDD" id="cd06343">
    <property type="entry name" value="PBP1_ABC_ligand_binding-like"/>
    <property type="match status" value="1"/>
</dbReference>
<evidence type="ECO:0000259" key="3">
    <source>
        <dbReference type="Pfam" id="PF13458"/>
    </source>
</evidence>
<evidence type="ECO:0000256" key="2">
    <source>
        <dbReference type="ARBA" id="ARBA00022729"/>
    </source>
</evidence>
<dbReference type="EMBL" id="CP139779">
    <property type="protein sequence ID" value="WQB70173.1"/>
    <property type="molecule type" value="Genomic_DNA"/>
</dbReference>
<dbReference type="InterPro" id="IPR028082">
    <property type="entry name" value="Peripla_BP_I"/>
</dbReference>
<keyword evidence="5" id="KW-1185">Reference proteome</keyword>
<dbReference type="InterPro" id="IPR028081">
    <property type="entry name" value="Leu-bd"/>
</dbReference>
<keyword evidence="2" id="KW-0732">Signal</keyword>
<protein>
    <submittedName>
        <fullName evidence="4">ABC transporter substrate-binding protein</fullName>
    </submittedName>
</protein>
<reference evidence="4 5" key="1">
    <citation type="submission" date="2023-06" db="EMBL/GenBank/DDBJ databases">
        <title>Rock-solubilizing bacteria, Microbacterium invictum, promotes re-establishment of vegetation in rocky wasteland by accelerating rock bio-weathering and reshaping soil bacterial community.</title>
        <authorList>
            <person name="Liu C."/>
        </authorList>
    </citation>
    <scope>NUCLEOTIDE SEQUENCE [LARGE SCALE GENOMIC DNA]</scope>
    <source>
        <strain evidence="4 5">X-18</strain>
    </source>
</reference>
<evidence type="ECO:0000313" key="5">
    <source>
        <dbReference type="Proteomes" id="UP001324533"/>
    </source>
</evidence>
<gene>
    <name evidence="4" type="ORF">T9R20_15965</name>
</gene>
<dbReference type="Proteomes" id="UP001324533">
    <property type="component" value="Chromosome"/>
</dbReference>
<dbReference type="SUPFAM" id="SSF53822">
    <property type="entry name" value="Periplasmic binding protein-like I"/>
    <property type="match status" value="1"/>
</dbReference>
<name>A0ABZ0VBA2_9MICO</name>
<proteinExistence type="inferred from homology"/>
<dbReference type="RefSeq" id="WP_322410323.1">
    <property type="nucleotide sequence ID" value="NZ_CP139779.1"/>
</dbReference>
<evidence type="ECO:0000256" key="1">
    <source>
        <dbReference type="ARBA" id="ARBA00010062"/>
    </source>
</evidence>
<accession>A0ABZ0VBA2</accession>